<accession>E2C5Q3</accession>
<evidence type="ECO:0000256" key="1">
    <source>
        <dbReference type="SAM" id="SignalP"/>
    </source>
</evidence>
<dbReference type="AlphaFoldDB" id="E2C5Q3"/>
<evidence type="ECO:0000313" key="3">
    <source>
        <dbReference type="Proteomes" id="UP000008237"/>
    </source>
</evidence>
<sequence length="37" mass="4425">MGAFILCWLPFFLCVRSSRRKQSVRSHNLFDIKLNIK</sequence>
<evidence type="ECO:0000313" key="2">
    <source>
        <dbReference type="EMBL" id="EFN76723.1"/>
    </source>
</evidence>
<reference evidence="2 3" key="1">
    <citation type="journal article" date="2010" name="Science">
        <title>Genomic comparison of the ants Camponotus floridanus and Harpegnathos saltator.</title>
        <authorList>
            <person name="Bonasio R."/>
            <person name="Zhang G."/>
            <person name="Ye C."/>
            <person name="Mutti N.S."/>
            <person name="Fang X."/>
            <person name="Qin N."/>
            <person name="Donahue G."/>
            <person name="Yang P."/>
            <person name="Li Q."/>
            <person name="Li C."/>
            <person name="Zhang P."/>
            <person name="Huang Z."/>
            <person name="Berger S.L."/>
            <person name="Reinberg D."/>
            <person name="Wang J."/>
            <person name="Liebig J."/>
        </authorList>
    </citation>
    <scope>NUCLEOTIDE SEQUENCE [LARGE SCALE GENOMIC DNA]</scope>
    <source>
        <strain evidence="2 3">R22 G/1</strain>
    </source>
</reference>
<organism evidence="3">
    <name type="scientific">Harpegnathos saltator</name>
    <name type="common">Jerdon's jumping ant</name>
    <dbReference type="NCBI Taxonomy" id="610380"/>
    <lineage>
        <taxon>Eukaryota</taxon>
        <taxon>Metazoa</taxon>
        <taxon>Ecdysozoa</taxon>
        <taxon>Arthropoda</taxon>
        <taxon>Hexapoda</taxon>
        <taxon>Insecta</taxon>
        <taxon>Pterygota</taxon>
        <taxon>Neoptera</taxon>
        <taxon>Endopterygota</taxon>
        <taxon>Hymenoptera</taxon>
        <taxon>Apocrita</taxon>
        <taxon>Aculeata</taxon>
        <taxon>Formicoidea</taxon>
        <taxon>Formicidae</taxon>
        <taxon>Ponerinae</taxon>
        <taxon>Ponerini</taxon>
        <taxon>Harpegnathos</taxon>
    </lineage>
</organism>
<dbReference type="Proteomes" id="UP000008237">
    <property type="component" value="Unassembled WGS sequence"/>
</dbReference>
<gene>
    <name evidence="2" type="ORF">EAI_17564</name>
</gene>
<proteinExistence type="predicted"/>
<keyword evidence="3" id="KW-1185">Reference proteome</keyword>
<feature type="chain" id="PRO_5003158460" evidence="1">
    <location>
        <begin position="18"/>
        <end position="37"/>
    </location>
</feature>
<dbReference type="InParanoid" id="E2C5Q3"/>
<protein>
    <submittedName>
        <fullName evidence="2">Uncharacterized protein</fullName>
    </submittedName>
</protein>
<feature type="signal peptide" evidence="1">
    <location>
        <begin position="1"/>
        <end position="17"/>
    </location>
</feature>
<keyword evidence="1" id="KW-0732">Signal</keyword>
<dbReference type="EMBL" id="GL452786">
    <property type="protein sequence ID" value="EFN76723.1"/>
    <property type="molecule type" value="Genomic_DNA"/>
</dbReference>
<name>E2C5Q3_HARSA</name>